<dbReference type="EMBL" id="SJPJ01000001">
    <property type="protein sequence ID" value="TWT78850.1"/>
    <property type="molecule type" value="Genomic_DNA"/>
</dbReference>
<dbReference type="Gene3D" id="2.60.40.10">
    <property type="entry name" value="Immunoglobulins"/>
    <property type="match status" value="2"/>
</dbReference>
<dbReference type="InterPro" id="IPR023296">
    <property type="entry name" value="Glyco_hydro_beta-prop_sf"/>
</dbReference>
<keyword evidence="1" id="KW-0732">Signal</keyword>
<dbReference type="InterPro" id="IPR013783">
    <property type="entry name" value="Ig-like_fold"/>
</dbReference>
<dbReference type="Gene3D" id="2.115.10.20">
    <property type="entry name" value="Glycosyl hydrolase domain, family 43"/>
    <property type="match status" value="1"/>
</dbReference>
<protein>
    <submittedName>
        <fullName evidence="2">Amylopullulanase</fullName>
    </submittedName>
</protein>
<dbReference type="RefSeq" id="WP_146393968.1">
    <property type="nucleotide sequence ID" value="NZ_SJPJ01000001.1"/>
</dbReference>
<reference evidence="2 3" key="1">
    <citation type="submission" date="2019-02" db="EMBL/GenBank/DDBJ databases">
        <title>Deep-cultivation of Planctomycetes and their phenomic and genomic characterization uncovers novel biology.</title>
        <authorList>
            <person name="Wiegand S."/>
            <person name="Jogler M."/>
            <person name="Boedeker C."/>
            <person name="Pinto D."/>
            <person name="Vollmers J."/>
            <person name="Rivas-Marin E."/>
            <person name="Kohn T."/>
            <person name="Peeters S.H."/>
            <person name="Heuer A."/>
            <person name="Rast P."/>
            <person name="Oberbeckmann S."/>
            <person name="Bunk B."/>
            <person name="Jeske O."/>
            <person name="Meyerdierks A."/>
            <person name="Storesund J.E."/>
            <person name="Kallscheuer N."/>
            <person name="Luecker S."/>
            <person name="Lage O.M."/>
            <person name="Pohl T."/>
            <person name="Merkel B.J."/>
            <person name="Hornburger P."/>
            <person name="Mueller R.-W."/>
            <person name="Bruemmer F."/>
            <person name="Labrenz M."/>
            <person name="Spormann A.M."/>
            <person name="Op Den Camp H."/>
            <person name="Overmann J."/>
            <person name="Amann R."/>
            <person name="Jetten M.S.M."/>
            <person name="Mascher T."/>
            <person name="Medema M.H."/>
            <person name="Devos D.P."/>
            <person name="Kaster A.-K."/>
            <person name="Ovreas L."/>
            <person name="Rohde M."/>
            <person name="Galperin M.Y."/>
            <person name="Jogler C."/>
        </authorList>
    </citation>
    <scope>NUCLEOTIDE SEQUENCE [LARGE SCALE GENOMIC DNA]</scope>
    <source>
        <strain evidence="2 3">CA13</strain>
    </source>
</reference>
<feature type="signal peptide" evidence="1">
    <location>
        <begin position="1"/>
        <end position="21"/>
    </location>
</feature>
<evidence type="ECO:0000313" key="2">
    <source>
        <dbReference type="EMBL" id="TWT78850.1"/>
    </source>
</evidence>
<gene>
    <name evidence="2" type="primary">apu</name>
    <name evidence="2" type="ORF">CA13_02470</name>
</gene>
<comment type="caution">
    <text evidence="2">The sequence shown here is derived from an EMBL/GenBank/DDBJ whole genome shotgun (WGS) entry which is preliminary data.</text>
</comment>
<proteinExistence type="predicted"/>
<feature type="chain" id="PRO_5022894086" evidence="1">
    <location>
        <begin position="22"/>
        <end position="806"/>
    </location>
</feature>
<evidence type="ECO:0000256" key="1">
    <source>
        <dbReference type="SAM" id="SignalP"/>
    </source>
</evidence>
<dbReference type="Proteomes" id="UP000315010">
    <property type="component" value="Unassembled WGS sequence"/>
</dbReference>
<evidence type="ECO:0000313" key="3">
    <source>
        <dbReference type="Proteomes" id="UP000315010"/>
    </source>
</evidence>
<dbReference type="CDD" id="cd08994">
    <property type="entry name" value="GH43_62_32_68_117_130-like"/>
    <property type="match status" value="1"/>
</dbReference>
<sequence precursor="true">MNLIKVVSIFSLFGFAVCAKADIVLIGSDLPNESVLDGDFRTIMSGWRQFRQSPHWTSKAVIGDMKLGLAEGRISSGGNLVATYESPTLDHNASYAKVSAGDVLAWRFAAKAEYPCDATVSFGLVFGDTERVLADQVKVPTAATEPKVFEGTYTVSEEDSRLGVPFARFMLRSDHNINVYVDWVDLKVLRSETAGPRELDGVVNDDGISLKWSKGPSDARYTIYRSNHPRKSYEKIAQGVKGYAWDDAAITNGITYYYTVTQMTDEESAASPVVKIRKVDTDPPQAPSDVDAVGEAWVINLKWQINDKDIASYNILRGDAEGNHLTRIASGITRQRYEDMLPIKGIQNTYAVEAVDYSGNVSPVSETASAIVKAVRGASFSDLLLPMPIHKELSSDLWGAEGVLPRDPDNGVEDPDWTYWGGKVIRDPGDMKYHILVTRWPEGARKGHWEWPFSRVAHVVADDPTGPYKVVDDIAYEFHDGLGHNPNIIALHDRRFALYSLIDWKACFLTSTSMNGPWMFEGELTVEHDESDPRAYRYFRNLSGVQCGDGSILMVTKAGAMMRSENGLLGPYKVLTNTVDENATIPEQYRKSNYEDPALWYDGVQYHMLINAFLDYRAIYLRSPDGVNWKYEDGLAYTPTCTVYEDGTRTFWYKVERPNVLQDEHGRATHLSLAAIDVKKADDYGNDNHSAKHLVIPLVVYRRVSMLNTTPVKQNTLQIKVLIHSEDGFNASQDLDLDSLRLGASEAVNYGRGARLVSTDPHRDGLVLTFDGTANGITAKNFVCKLIGKTKRGELVVGYSKLAAPQ</sequence>
<name>A0A5C5YVI3_9BACT</name>
<dbReference type="OrthoDB" id="9794572at2"/>
<accession>A0A5C5YVI3</accession>
<dbReference type="AlphaFoldDB" id="A0A5C5YVI3"/>
<organism evidence="2 3">
    <name type="scientific">Novipirellula herctigrandis</name>
    <dbReference type="NCBI Taxonomy" id="2527986"/>
    <lineage>
        <taxon>Bacteria</taxon>
        <taxon>Pseudomonadati</taxon>
        <taxon>Planctomycetota</taxon>
        <taxon>Planctomycetia</taxon>
        <taxon>Pirellulales</taxon>
        <taxon>Pirellulaceae</taxon>
        <taxon>Novipirellula</taxon>
    </lineage>
</organism>
<dbReference type="SUPFAM" id="SSF75005">
    <property type="entry name" value="Arabinanase/levansucrase/invertase"/>
    <property type="match status" value="1"/>
</dbReference>
<keyword evidence="3" id="KW-1185">Reference proteome</keyword>